<gene>
    <name evidence="1" type="ORF">SAMN05216216_102100</name>
</gene>
<dbReference type="Pfam" id="PF04250">
    <property type="entry name" value="DUF429"/>
    <property type="match status" value="1"/>
</dbReference>
<dbReference type="EMBL" id="FNFY01000002">
    <property type="protein sequence ID" value="SDK33938.1"/>
    <property type="molecule type" value="Genomic_DNA"/>
</dbReference>
<proteinExistence type="predicted"/>
<reference evidence="2" key="1">
    <citation type="submission" date="2016-10" db="EMBL/GenBank/DDBJ databases">
        <authorList>
            <person name="Varghese N."/>
            <person name="Submissions S."/>
        </authorList>
    </citation>
    <scope>NUCLEOTIDE SEQUENCE [LARGE SCALE GENOMIC DNA]</scope>
    <source>
        <strain evidence="2">CGMCC 1.8895</strain>
    </source>
</reference>
<dbReference type="AlphaFoldDB" id="A0A1G9B391"/>
<dbReference type="STRING" id="576118.SAMN05216216_102100"/>
<name>A0A1G9B391_9BACL</name>
<dbReference type="PIRSF" id="PIRSF018008">
    <property type="entry name" value="UCP018008"/>
    <property type="match status" value="1"/>
</dbReference>
<protein>
    <submittedName>
        <fullName evidence="1">Predicted nuclease (RNAse H fold)</fullName>
    </submittedName>
</protein>
<evidence type="ECO:0000313" key="2">
    <source>
        <dbReference type="Proteomes" id="UP000199008"/>
    </source>
</evidence>
<sequence length="244" mass="27407">MKFIGIDLAWTYKNETGICVLDDTGGVEYLDSKVYSNEDIVDVIKQHHTENLTIAVDAPLVVPNDGGSRGAEGEMMRAMINGQRLRAFNANRNYFTKVFGEIRGETLMHMIQSEIPAIQIGFDKRKSCIVETFPTGIVLGLFPEAAPIKYKIKPKTTFDETKSEMERLFTIFDKLEHKDRIISGLMPKIDDEAATKKAHKHLEDKIDAFLCAFGMYSIYGGHASDIMFGTVDKGFIVIPDRAME</sequence>
<evidence type="ECO:0000313" key="1">
    <source>
        <dbReference type="EMBL" id="SDK33938.1"/>
    </source>
</evidence>
<dbReference type="RefSeq" id="WP_092984150.1">
    <property type="nucleotide sequence ID" value="NZ_FNFY01000002.1"/>
</dbReference>
<dbReference type="OrthoDB" id="9813491at2"/>
<organism evidence="1 2">
    <name type="scientific">Lacicoccus qingdaonensis</name>
    <dbReference type="NCBI Taxonomy" id="576118"/>
    <lineage>
        <taxon>Bacteria</taxon>
        <taxon>Bacillati</taxon>
        <taxon>Bacillota</taxon>
        <taxon>Bacilli</taxon>
        <taxon>Bacillales</taxon>
        <taxon>Salinicoccaceae</taxon>
        <taxon>Lacicoccus</taxon>
    </lineage>
</organism>
<keyword evidence="2" id="KW-1185">Reference proteome</keyword>
<dbReference type="Proteomes" id="UP000199008">
    <property type="component" value="Unassembled WGS sequence"/>
</dbReference>
<dbReference type="InterPro" id="IPR007362">
    <property type="entry name" value="DUF429"/>
</dbReference>
<accession>A0A1G9B391</accession>
<dbReference type="InterPro" id="IPR008306">
    <property type="entry name" value="UCP018008"/>
</dbReference>